<name>A0A6B2LRU9_9EUKA</name>
<dbReference type="EMBL" id="GIBP01010883">
    <property type="protein sequence ID" value="NDV39852.1"/>
    <property type="molecule type" value="Transcribed_RNA"/>
</dbReference>
<organism evidence="1">
    <name type="scientific">Arcella intermedia</name>
    <dbReference type="NCBI Taxonomy" id="1963864"/>
    <lineage>
        <taxon>Eukaryota</taxon>
        <taxon>Amoebozoa</taxon>
        <taxon>Tubulinea</taxon>
        <taxon>Elardia</taxon>
        <taxon>Arcellinida</taxon>
        <taxon>Sphaerothecina</taxon>
        <taxon>Arcellidae</taxon>
        <taxon>Arcella</taxon>
    </lineage>
</organism>
<accession>A0A6B2LRU9</accession>
<protein>
    <submittedName>
        <fullName evidence="1">Uncharacterized protein</fullName>
    </submittedName>
</protein>
<dbReference type="GO" id="GO:0005829">
    <property type="term" value="C:cytosol"/>
    <property type="evidence" value="ECO:0007669"/>
    <property type="project" value="TreeGrafter"/>
</dbReference>
<dbReference type="PANTHER" id="PTHR16120">
    <property type="entry name" value="AP-5 COMPLEX SUBUNIT SIGMA-1"/>
    <property type="match status" value="1"/>
</dbReference>
<dbReference type="GO" id="GO:0016197">
    <property type="term" value="P:endosomal transport"/>
    <property type="evidence" value="ECO:0007669"/>
    <property type="project" value="InterPro"/>
</dbReference>
<dbReference type="InterPro" id="IPR029392">
    <property type="entry name" value="AP-5_subunit_s1"/>
</dbReference>
<dbReference type="GO" id="GO:0000724">
    <property type="term" value="P:double-strand break repair via homologous recombination"/>
    <property type="evidence" value="ECO:0007669"/>
    <property type="project" value="InterPro"/>
</dbReference>
<dbReference type="GO" id="GO:0030119">
    <property type="term" value="C:AP-type membrane coat adaptor complex"/>
    <property type="evidence" value="ECO:0007669"/>
    <property type="project" value="InterPro"/>
</dbReference>
<dbReference type="GO" id="GO:0005770">
    <property type="term" value="C:late endosome"/>
    <property type="evidence" value="ECO:0007669"/>
    <property type="project" value="TreeGrafter"/>
</dbReference>
<dbReference type="AlphaFoldDB" id="A0A6B2LRU9"/>
<sequence>MICDEHENRMQANHFLQIFPKELADYCKFNLQEEKGLEFFTRLEEAFFLLQSFLPNGQLLFTTPNFIKHLRKEVETINQLK</sequence>
<reference evidence="1" key="1">
    <citation type="journal article" date="2020" name="J. Eukaryot. Microbiol.">
        <title>De novo Sequencing, Assembly and Annotation of the Transcriptome for the Free-Living Testate Amoeba Arcella intermedia.</title>
        <authorList>
            <person name="Ribeiro G.M."/>
            <person name="Porfirio-Sousa A.L."/>
            <person name="Maurer-Alcala X.X."/>
            <person name="Katz L.A."/>
            <person name="Lahr D.J.G."/>
        </authorList>
    </citation>
    <scope>NUCLEOTIDE SEQUENCE</scope>
</reference>
<dbReference type="PANTHER" id="PTHR16120:SF0">
    <property type="entry name" value="AP-5 COMPLEX SUBUNIT SIGMA-1"/>
    <property type="match status" value="1"/>
</dbReference>
<dbReference type="Pfam" id="PF15001">
    <property type="entry name" value="AP-5_subunit_s1"/>
    <property type="match status" value="1"/>
</dbReference>
<evidence type="ECO:0000313" key="1">
    <source>
        <dbReference type="EMBL" id="NDV39852.1"/>
    </source>
</evidence>
<proteinExistence type="predicted"/>
<dbReference type="GO" id="GO:0005764">
    <property type="term" value="C:lysosome"/>
    <property type="evidence" value="ECO:0007669"/>
    <property type="project" value="TreeGrafter"/>
</dbReference>